<name>A0A2L0HPK9_9CAUD</name>
<dbReference type="EMBL" id="MG845684">
    <property type="protein sequence ID" value="AUX83643.1"/>
    <property type="molecule type" value="Genomic_DNA"/>
</dbReference>
<keyword evidence="2" id="KW-1185">Reference proteome</keyword>
<protein>
    <submittedName>
        <fullName evidence="1">Uncharacterized protein</fullName>
    </submittedName>
</protein>
<evidence type="ECO:0000313" key="1">
    <source>
        <dbReference type="EMBL" id="AUX83643.1"/>
    </source>
</evidence>
<evidence type="ECO:0000313" key="2">
    <source>
        <dbReference type="Proteomes" id="UP000240328"/>
    </source>
</evidence>
<gene>
    <name evidence="1" type="ORF">NV1_p14</name>
</gene>
<proteinExistence type="predicted"/>
<reference evidence="1 2" key="1">
    <citation type="submission" date="2018-01" db="EMBL/GenBank/DDBJ databases">
        <title>Genome of Pseudomonas phage NV1, a LUZ24-like virus of Pseudomonas tolaasii.</title>
        <authorList>
            <person name="Storey N.H."/>
        </authorList>
    </citation>
    <scope>NUCLEOTIDE SEQUENCE [LARGE SCALE GENOMIC DNA]</scope>
</reference>
<organism evidence="1 2">
    <name type="scientific">Pseudomonas phage NV1</name>
    <dbReference type="NCBI Taxonomy" id="2079543"/>
    <lineage>
        <taxon>Viruses</taxon>
        <taxon>Duplodnaviria</taxon>
        <taxon>Heunggongvirae</taxon>
        <taxon>Uroviricota</taxon>
        <taxon>Caudoviricetes</taxon>
        <taxon>Vicosavirus</taxon>
        <taxon>Vicosavirus NV1</taxon>
    </lineage>
</organism>
<accession>A0A2L0HPK9</accession>
<dbReference type="Proteomes" id="UP000240328">
    <property type="component" value="Segment"/>
</dbReference>
<sequence length="270" mass="29836">MATHVLYGRINDEGGLVVASHGSCFGSISSLYRGIHRDKSYDRRVLVSTNFNGKCARIWAETFKKAYPNGLTVTHKGVVQQIPLPRIKYYGVDHKSLGINAEMNTKCKTNGSSGYWQLTMPATVTEYAAYVFIKLFCKTGSMPNFLTQHLEAALLFFQKELGDDWRQLLVAMGAHGATQSYSFPIGRGTSAIKDSLVKYLKGTHEVSDQGTGSLFGQPLPKGTQYREVGTMVQVMPNLWSYNNTGENTISFPSSGDRGQVARIIQGLMKE</sequence>
<dbReference type="OrthoDB" id="31554at10239"/>